<dbReference type="AlphaFoldDB" id="A0AAI9V107"/>
<proteinExistence type="predicted"/>
<comment type="caution">
    <text evidence="1">The sequence shown here is derived from an EMBL/GenBank/DDBJ whole genome shotgun (WGS) entry which is preliminary data.</text>
</comment>
<protein>
    <submittedName>
        <fullName evidence="1">Uncharacterized protein</fullName>
    </submittedName>
</protein>
<evidence type="ECO:0000313" key="2">
    <source>
        <dbReference type="Proteomes" id="UP001239795"/>
    </source>
</evidence>
<organism evidence="1 2">
    <name type="scientific">Colletotrichum melonis</name>
    <dbReference type="NCBI Taxonomy" id="1209925"/>
    <lineage>
        <taxon>Eukaryota</taxon>
        <taxon>Fungi</taxon>
        <taxon>Dikarya</taxon>
        <taxon>Ascomycota</taxon>
        <taxon>Pezizomycotina</taxon>
        <taxon>Sordariomycetes</taxon>
        <taxon>Hypocreomycetidae</taxon>
        <taxon>Glomerellales</taxon>
        <taxon>Glomerellaceae</taxon>
        <taxon>Colletotrichum</taxon>
        <taxon>Colletotrichum acutatum species complex</taxon>
    </lineage>
</organism>
<dbReference type="Proteomes" id="UP001239795">
    <property type="component" value="Unassembled WGS sequence"/>
</dbReference>
<accession>A0AAI9V107</accession>
<dbReference type="EMBL" id="MLGG01000002">
    <property type="protein sequence ID" value="KAK1466704.1"/>
    <property type="molecule type" value="Genomic_DNA"/>
</dbReference>
<keyword evidence="2" id="KW-1185">Reference proteome</keyword>
<sequence>MEPLAFLQVSATLLQSLVHRRTNKPASNMVCALQSLNAMRLALAKEEEQSLRKSASAMATSNIIPNTQRTYSSLHSLQATWHTEAEADFIRPSASIIARQTNDSGLAYARIVK</sequence>
<gene>
    <name evidence="1" type="ORF">CMEL01_10697</name>
</gene>
<name>A0AAI9V107_9PEZI</name>
<reference evidence="1 2" key="1">
    <citation type="submission" date="2016-10" db="EMBL/GenBank/DDBJ databases">
        <title>The genome sequence of Colletotrichum fioriniae PJ7.</title>
        <authorList>
            <person name="Baroncelli R."/>
        </authorList>
    </citation>
    <scope>NUCLEOTIDE SEQUENCE [LARGE SCALE GENOMIC DNA]</scope>
    <source>
        <strain evidence="1">Col 31</strain>
    </source>
</reference>
<evidence type="ECO:0000313" key="1">
    <source>
        <dbReference type="EMBL" id="KAK1466704.1"/>
    </source>
</evidence>